<keyword evidence="10" id="KW-1185">Reference proteome</keyword>
<dbReference type="InterPro" id="IPR050619">
    <property type="entry name" value="Flavodoxin"/>
</dbReference>
<dbReference type="InterPro" id="IPR001226">
    <property type="entry name" value="Flavodoxin_CS"/>
</dbReference>
<comment type="cofactor">
    <cofactor evidence="1">
        <name>FMN</name>
        <dbReference type="ChEBI" id="CHEBI:58210"/>
    </cofactor>
</comment>
<dbReference type="PROSITE" id="PS50902">
    <property type="entry name" value="FLAVODOXIN_LIKE"/>
    <property type="match status" value="1"/>
</dbReference>
<sequence>MVLMNFNEPKISIVYTSITGNTEKLATSIYSIFIEKGLDASLNSIDQFNIESLRQRDVVIIGTYTWGNGAIPKEMNALYSKIEILNQSDMVTGVFGTGDRFYPNFCGAVDFFRDMLFQHTRLAATLKVELLPQASDIQRCSKFVEAILYKLNNK</sequence>
<gene>
    <name evidence="9" type="ORF">JR050_02645</name>
</gene>
<organism evidence="9 10">
    <name type="scientific">Bacillus suaedaesalsae</name>
    <dbReference type="NCBI Taxonomy" id="2810349"/>
    <lineage>
        <taxon>Bacteria</taxon>
        <taxon>Bacillati</taxon>
        <taxon>Bacillota</taxon>
        <taxon>Bacilli</taxon>
        <taxon>Bacillales</taxon>
        <taxon>Bacillaceae</taxon>
        <taxon>Bacillus</taxon>
    </lineage>
</organism>
<keyword evidence="4" id="KW-0813">Transport</keyword>
<dbReference type="PROSITE" id="PS00201">
    <property type="entry name" value="FLAVODOXIN"/>
    <property type="match status" value="1"/>
</dbReference>
<proteinExistence type="inferred from homology"/>
<protein>
    <submittedName>
        <fullName evidence="9">Flavodoxin domain-containing protein</fullName>
    </submittedName>
</protein>
<evidence type="ECO:0000256" key="7">
    <source>
        <dbReference type="ARBA" id="ARBA00022982"/>
    </source>
</evidence>
<keyword evidence="6" id="KW-0288">FMN</keyword>
<name>A0ABS2DDP0_9BACI</name>
<feature type="domain" description="Flavodoxin-like" evidence="8">
    <location>
        <begin position="11"/>
        <end position="148"/>
    </location>
</feature>
<dbReference type="EMBL" id="JAFELM010000013">
    <property type="protein sequence ID" value="MBM6616581.1"/>
    <property type="molecule type" value="Genomic_DNA"/>
</dbReference>
<evidence type="ECO:0000256" key="2">
    <source>
        <dbReference type="ARBA" id="ARBA00003297"/>
    </source>
</evidence>
<evidence type="ECO:0000256" key="6">
    <source>
        <dbReference type="ARBA" id="ARBA00022643"/>
    </source>
</evidence>
<reference evidence="9 10" key="1">
    <citation type="submission" date="2021-02" db="EMBL/GenBank/DDBJ databases">
        <title>Bacillus sp. RD4P76, an endophyte from a halophyte.</title>
        <authorList>
            <person name="Sun J.-Q."/>
        </authorList>
    </citation>
    <scope>NUCLEOTIDE SEQUENCE [LARGE SCALE GENOMIC DNA]</scope>
    <source>
        <strain evidence="9 10">RD4P76</strain>
    </source>
</reference>
<keyword evidence="5" id="KW-0285">Flavoprotein</keyword>
<evidence type="ECO:0000256" key="1">
    <source>
        <dbReference type="ARBA" id="ARBA00001917"/>
    </source>
</evidence>
<keyword evidence="7" id="KW-0249">Electron transport</keyword>
<evidence type="ECO:0000256" key="4">
    <source>
        <dbReference type="ARBA" id="ARBA00022448"/>
    </source>
</evidence>
<accession>A0ABS2DDP0</accession>
<dbReference type="InterPro" id="IPR029039">
    <property type="entry name" value="Flavoprotein-like_sf"/>
</dbReference>
<comment type="function">
    <text evidence="2">Low-potential electron donor to a number of redox enzymes.</text>
</comment>
<dbReference type="PANTHER" id="PTHR42809">
    <property type="entry name" value="FLAVODOXIN 2"/>
    <property type="match status" value="1"/>
</dbReference>
<dbReference type="Proteomes" id="UP001518925">
    <property type="component" value="Unassembled WGS sequence"/>
</dbReference>
<dbReference type="InterPro" id="IPR008254">
    <property type="entry name" value="Flavodoxin/NO_synth"/>
</dbReference>
<dbReference type="SUPFAM" id="SSF52218">
    <property type="entry name" value="Flavoproteins"/>
    <property type="match status" value="1"/>
</dbReference>
<dbReference type="PANTHER" id="PTHR42809:SF1">
    <property type="entry name" value="FLAVODOXIN 1"/>
    <property type="match status" value="1"/>
</dbReference>
<dbReference type="RefSeq" id="WP_204201966.1">
    <property type="nucleotide sequence ID" value="NZ_JAFELM010000013.1"/>
</dbReference>
<comment type="similarity">
    <text evidence="3">Belongs to the flavodoxin family.</text>
</comment>
<evidence type="ECO:0000313" key="9">
    <source>
        <dbReference type="EMBL" id="MBM6616581.1"/>
    </source>
</evidence>
<evidence type="ECO:0000259" key="8">
    <source>
        <dbReference type="PROSITE" id="PS50902"/>
    </source>
</evidence>
<dbReference type="Pfam" id="PF00258">
    <property type="entry name" value="Flavodoxin_1"/>
    <property type="match status" value="1"/>
</dbReference>
<evidence type="ECO:0000256" key="3">
    <source>
        <dbReference type="ARBA" id="ARBA00005267"/>
    </source>
</evidence>
<evidence type="ECO:0000313" key="10">
    <source>
        <dbReference type="Proteomes" id="UP001518925"/>
    </source>
</evidence>
<evidence type="ECO:0000256" key="5">
    <source>
        <dbReference type="ARBA" id="ARBA00022630"/>
    </source>
</evidence>
<dbReference type="Gene3D" id="3.40.50.360">
    <property type="match status" value="1"/>
</dbReference>
<comment type="caution">
    <text evidence="9">The sequence shown here is derived from an EMBL/GenBank/DDBJ whole genome shotgun (WGS) entry which is preliminary data.</text>
</comment>